<dbReference type="AlphaFoldDB" id="A0A1Q9DVD6"/>
<protein>
    <submittedName>
        <fullName evidence="2">Uncharacterized protein</fullName>
    </submittedName>
</protein>
<organism evidence="2 3">
    <name type="scientific">Symbiodinium microadriaticum</name>
    <name type="common">Dinoflagellate</name>
    <name type="synonym">Zooxanthella microadriatica</name>
    <dbReference type="NCBI Taxonomy" id="2951"/>
    <lineage>
        <taxon>Eukaryota</taxon>
        <taxon>Sar</taxon>
        <taxon>Alveolata</taxon>
        <taxon>Dinophyceae</taxon>
        <taxon>Suessiales</taxon>
        <taxon>Symbiodiniaceae</taxon>
        <taxon>Symbiodinium</taxon>
    </lineage>
</organism>
<evidence type="ECO:0000313" key="2">
    <source>
        <dbReference type="EMBL" id="OLP99153.1"/>
    </source>
</evidence>
<dbReference type="OrthoDB" id="434743at2759"/>
<evidence type="ECO:0000313" key="3">
    <source>
        <dbReference type="Proteomes" id="UP000186817"/>
    </source>
</evidence>
<reference evidence="2 3" key="1">
    <citation type="submission" date="2016-02" db="EMBL/GenBank/DDBJ databases">
        <title>Genome analysis of coral dinoflagellate symbionts highlights evolutionary adaptations to a symbiotic lifestyle.</title>
        <authorList>
            <person name="Aranda M."/>
            <person name="Li Y."/>
            <person name="Liew Y.J."/>
            <person name="Baumgarten S."/>
            <person name="Simakov O."/>
            <person name="Wilson M."/>
            <person name="Piel J."/>
            <person name="Ashoor H."/>
            <person name="Bougouffa S."/>
            <person name="Bajic V.B."/>
            <person name="Ryu T."/>
            <person name="Ravasi T."/>
            <person name="Bayer T."/>
            <person name="Micklem G."/>
            <person name="Kim H."/>
            <person name="Bhak J."/>
            <person name="Lajeunesse T.C."/>
            <person name="Voolstra C.R."/>
        </authorList>
    </citation>
    <scope>NUCLEOTIDE SEQUENCE [LARGE SCALE GENOMIC DNA]</scope>
    <source>
        <strain evidence="2 3">CCMP2467</strain>
    </source>
</reference>
<feature type="region of interest" description="Disordered" evidence="1">
    <location>
        <begin position="382"/>
        <end position="402"/>
    </location>
</feature>
<comment type="caution">
    <text evidence="2">The sequence shown here is derived from an EMBL/GenBank/DDBJ whole genome shotgun (WGS) entry which is preliminary data.</text>
</comment>
<name>A0A1Q9DVD6_SYMMI</name>
<accession>A0A1Q9DVD6</accession>
<dbReference type="EMBL" id="LSRX01000372">
    <property type="protein sequence ID" value="OLP99153.1"/>
    <property type="molecule type" value="Genomic_DNA"/>
</dbReference>
<dbReference type="OMA" id="INAMICE"/>
<keyword evidence="3" id="KW-1185">Reference proteome</keyword>
<gene>
    <name evidence="2" type="ORF">AK812_SmicGene18315</name>
</gene>
<dbReference type="Proteomes" id="UP000186817">
    <property type="component" value="Unassembled WGS sequence"/>
</dbReference>
<sequence>MLQTLPREAHAVFERAVVAEKGCNSGAEVVHADLPAERWGVSKEQLRDFEERVRQRLVERLLVNFSRSECKKQGIPYYRDEKFCDPVIGPNMHQVNAGFIRPTTEQNDPFHGISRLSYALHCNPYGLKCDLFISHAWAEGVFELTGTVLENWPKDCEAAYICALANPQNLPNFLRALIQNPLSSPFFQVLLRQPKQMLMVANANVPIHSRLWCVFEAHCARHLAVHTAVVGDPAHFATNAGASKSAKRAIRRAVEARRREAAINEAAEQAASDMDIIAAGIYSRRYDRWSKRAQQSTHKATQSMKRALDVRLASCSSTEDADAIWRFISGHADEINAMICELIIRDQLSRTPSGPYKLTWYPGQDAIEGEHASLFSVEAGDYSQVPEGQGKPDKQAKGNLQPGKPAVKVAFRRFQDKALTPQEELLPMAEVPEAVGIQPDLVLIPDTVNAIPSRSPDVGPGFVAAGEALRWRAPDQV</sequence>
<evidence type="ECO:0000256" key="1">
    <source>
        <dbReference type="SAM" id="MobiDB-lite"/>
    </source>
</evidence>
<proteinExistence type="predicted"/>